<keyword evidence="2 8" id="KW-0963">Cytoplasm</keyword>
<sequence length="590" mass="64797">MQDFWQAAAAQLERELTPQQFKTWIKPLAPVAFDEDTHALRIAAPNRFKLDWVKSQFSGRITALACEYWEAQVSVQFVLDPAASGRAAAYMQPAQPGMGPGGMDSHAAPGTGMGGYPGAQPGAHPMGGQPPFAMPGQPGQPGYGEYPTAAAYGMGQPQYGNPAGMPSAAPVPAGARGQGPGMGGQHPGQHPGQHHPQHGADLGEIDVVHMDPAEASARSYRAPQQSQHPHAGMGNGATPMPGHQPSDTVHERSRLNPILTFDNFVTGKANQLARAAAIQVANNPGKSYNPLYLYGGVGLGKTHLIHSIGNHMLMENPRARIRYIHAEQYVSDVVKAYQRKAFDEFKRYYHSLDLLLIDDIQFFSGKNRTQEEFFYAFEALIANRAQVIITSDTYPKEITGIDDRLISRFDSGLTVAIEPPELEMRVAILMKKAAAENVNVPEEVAFFVAKHLRSNVRELEGALRKILAFSNFHGKDITIEVTREALKDLLTVQNRQISVENIQKTCADFYNIKVADMYSKKRPANIARPRQIAMYLAKELTQKSLPEIGELFGGRDHTTVLHAVRKIADERSKDAQLNHELHVLEQTLKG</sequence>
<dbReference type="PROSITE" id="PS01008">
    <property type="entry name" value="DNAA"/>
    <property type="match status" value="1"/>
</dbReference>
<feature type="region of interest" description="Domain IV, binds dsDNA" evidence="8">
    <location>
        <begin position="471"/>
        <end position="590"/>
    </location>
</feature>
<reference evidence="15" key="1">
    <citation type="submission" date="2018-01" db="EMBL/GenBank/DDBJ databases">
        <authorList>
            <person name="Clerissi C."/>
        </authorList>
    </citation>
    <scope>NUCLEOTIDE SEQUENCE</scope>
    <source>
        <strain evidence="15">Cupriavidus sp. LMG 19464</strain>
    </source>
</reference>
<feature type="binding site" evidence="8">
    <location>
        <position position="302"/>
    </location>
    <ligand>
        <name>ATP</name>
        <dbReference type="ChEBI" id="CHEBI:30616"/>
    </ligand>
</feature>
<comment type="similarity">
    <text evidence="1 8 11">Belongs to the DnaA family.</text>
</comment>
<feature type="binding site" evidence="8">
    <location>
        <position position="298"/>
    </location>
    <ligand>
        <name>ATP</name>
        <dbReference type="ChEBI" id="CHEBI:30616"/>
    </ligand>
</feature>
<dbReference type="HAMAP" id="MF_00377">
    <property type="entry name" value="DnaA_bact"/>
    <property type="match status" value="1"/>
</dbReference>
<dbReference type="SUPFAM" id="SSF48295">
    <property type="entry name" value="TrpR-like"/>
    <property type="match status" value="1"/>
</dbReference>
<dbReference type="InterPro" id="IPR024633">
    <property type="entry name" value="DnaA_N_dom"/>
</dbReference>
<dbReference type="InterPro" id="IPR003593">
    <property type="entry name" value="AAA+_ATPase"/>
</dbReference>
<dbReference type="GO" id="GO:0005524">
    <property type="term" value="F:ATP binding"/>
    <property type="evidence" value="ECO:0007669"/>
    <property type="project" value="UniProtKB-UniRule"/>
</dbReference>
<dbReference type="GO" id="GO:0008289">
    <property type="term" value="F:lipid binding"/>
    <property type="evidence" value="ECO:0007669"/>
    <property type="project" value="UniProtKB-KW"/>
</dbReference>
<dbReference type="GO" id="GO:0006270">
    <property type="term" value="P:DNA replication initiation"/>
    <property type="evidence" value="ECO:0007669"/>
    <property type="project" value="UniProtKB-UniRule"/>
</dbReference>
<comment type="domain">
    <text evidence="8">Domain I is involved in oligomerization and binding regulators, domain II is flexibile and of varying length in different bacteria, domain III forms the AAA+ region, while domain IV binds dsDNA.</text>
</comment>
<dbReference type="Gene3D" id="3.40.50.300">
    <property type="entry name" value="P-loop containing nucleotide triphosphate hydrolases"/>
    <property type="match status" value="1"/>
</dbReference>
<dbReference type="SMART" id="SM00760">
    <property type="entry name" value="Bac_DnaA_C"/>
    <property type="match status" value="1"/>
</dbReference>
<dbReference type="FunFam" id="3.40.50.300:FF:000668">
    <property type="entry name" value="Chromosomal replication initiator protein DnaA"/>
    <property type="match status" value="1"/>
</dbReference>
<protein>
    <recommendedName>
        <fullName evidence="8 9">Chromosomal replication initiator protein DnaA</fullName>
    </recommendedName>
</protein>
<keyword evidence="6 8" id="KW-0446">Lipid-binding</keyword>
<evidence type="ECO:0000256" key="9">
    <source>
        <dbReference type="NCBIfam" id="TIGR00362"/>
    </source>
</evidence>
<dbReference type="GO" id="GO:0006275">
    <property type="term" value="P:regulation of DNA replication"/>
    <property type="evidence" value="ECO:0007669"/>
    <property type="project" value="UniProtKB-UniRule"/>
</dbReference>
<dbReference type="Pfam" id="PF08299">
    <property type="entry name" value="Bac_DnaA_C"/>
    <property type="match status" value="1"/>
</dbReference>
<dbReference type="RefSeq" id="WP_116355246.1">
    <property type="nucleotide sequence ID" value="NZ_JASNFM010000004.1"/>
</dbReference>
<dbReference type="InterPro" id="IPR010921">
    <property type="entry name" value="Trp_repressor/repl_initiator"/>
</dbReference>
<dbReference type="GO" id="GO:0005886">
    <property type="term" value="C:plasma membrane"/>
    <property type="evidence" value="ECO:0007669"/>
    <property type="project" value="TreeGrafter"/>
</dbReference>
<evidence type="ECO:0000256" key="5">
    <source>
        <dbReference type="ARBA" id="ARBA00022840"/>
    </source>
</evidence>
<evidence type="ECO:0000256" key="12">
    <source>
        <dbReference type="SAM" id="MobiDB-lite"/>
    </source>
</evidence>
<feature type="domain" description="Chromosomal replication initiator DnaA C-terminal" evidence="14">
    <location>
        <begin position="498"/>
        <end position="567"/>
    </location>
</feature>
<evidence type="ECO:0000256" key="4">
    <source>
        <dbReference type="ARBA" id="ARBA00022741"/>
    </source>
</evidence>
<dbReference type="InterPro" id="IPR027417">
    <property type="entry name" value="P-loop_NTPase"/>
</dbReference>
<evidence type="ECO:0000256" key="3">
    <source>
        <dbReference type="ARBA" id="ARBA00022705"/>
    </source>
</evidence>
<comment type="subcellular location">
    <subcellularLocation>
        <location evidence="8">Cytoplasm</location>
    </subcellularLocation>
</comment>
<dbReference type="Proteomes" id="UP000256780">
    <property type="component" value="Chromosome CBM2587_a"/>
</dbReference>
<keyword evidence="7 8" id="KW-0238">DNA-binding</keyword>
<dbReference type="AlphaFoldDB" id="A0A375BC52"/>
<evidence type="ECO:0000259" key="13">
    <source>
        <dbReference type="SMART" id="SM00382"/>
    </source>
</evidence>
<dbReference type="InterPro" id="IPR020591">
    <property type="entry name" value="Chromosome_initiator_DnaA-like"/>
</dbReference>
<dbReference type="InterPro" id="IPR013317">
    <property type="entry name" value="DnaA_dom"/>
</dbReference>
<evidence type="ECO:0000256" key="7">
    <source>
        <dbReference type="ARBA" id="ARBA00023125"/>
    </source>
</evidence>
<evidence type="ECO:0000256" key="2">
    <source>
        <dbReference type="ARBA" id="ARBA00022490"/>
    </source>
</evidence>
<dbReference type="InterPro" id="IPR013159">
    <property type="entry name" value="DnaA_C"/>
</dbReference>
<dbReference type="GO" id="GO:0003688">
    <property type="term" value="F:DNA replication origin binding"/>
    <property type="evidence" value="ECO:0007669"/>
    <property type="project" value="UniProtKB-UniRule"/>
</dbReference>
<gene>
    <name evidence="8 15" type="primary">dnaA</name>
    <name evidence="15" type="ORF">CBM2587_A10270</name>
</gene>
<evidence type="ECO:0000259" key="14">
    <source>
        <dbReference type="SMART" id="SM00760"/>
    </source>
</evidence>
<dbReference type="SUPFAM" id="SSF52540">
    <property type="entry name" value="P-loop containing nucleoside triphosphate hydrolases"/>
    <property type="match status" value="1"/>
</dbReference>
<feature type="region of interest" description="Domain III, AAA+ region" evidence="8">
    <location>
        <begin position="254"/>
        <end position="470"/>
    </location>
</feature>
<dbReference type="InterPro" id="IPR038454">
    <property type="entry name" value="DnaA_N_sf"/>
</dbReference>
<keyword evidence="3 8" id="KW-0235">DNA replication</keyword>
<proteinExistence type="inferred from homology"/>
<organism evidence="15">
    <name type="scientific">Cupriavidus taiwanensis</name>
    <dbReference type="NCBI Taxonomy" id="164546"/>
    <lineage>
        <taxon>Bacteria</taxon>
        <taxon>Pseudomonadati</taxon>
        <taxon>Pseudomonadota</taxon>
        <taxon>Betaproteobacteria</taxon>
        <taxon>Burkholderiales</taxon>
        <taxon>Burkholderiaceae</taxon>
        <taxon>Cupriavidus</taxon>
    </lineage>
</organism>
<dbReference type="PANTHER" id="PTHR30050">
    <property type="entry name" value="CHROMOSOMAL REPLICATION INITIATOR PROTEIN DNAA"/>
    <property type="match status" value="1"/>
</dbReference>
<dbReference type="CDD" id="cd06571">
    <property type="entry name" value="Bac_DnaA_C"/>
    <property type="match status" value="1"/>
</dbReference>
<keyword evidence="5 8" id="KW-0067">ATP-binding</keyword>
<dbReference type="Pfam" id="PF11638">
    <property type="entry name" value="DnaA_N"/>
    <property type="match status" value="1"/>
</dbReference>
<comment type="subunit">
    <text evidence="8">Oligomerizes as a right-handed, spiral filament on DNA at oriC.</text>
</comment>
<evidence type="ECO:0000313" key="15">
    <source>
        <dbReference type="EMBL" id="SOY41305.1"/>
    </source>
</evidence>
<dbReference type="PRINTS" id="PR00051">
    <property type="entry name" value="DNAA"/>
</dbReference>
<comment type="caution">
    <text evidence="8">Lacks conserved residue(s) required for the propagation of feature annotation.</text>
</comment>
<feature type="region of interest" description="Disordered" evidence="12">
    <location>
        <begin position="216"/>
        <end position="250"/>
    </location>
</feature>
<dbReference type="CDD" id="cd00009">
    <property type="entry name" value="AAA"/>
    <property type="match status" value="1"/>
</dbReference>
<dbReference type="EMBL" id="OFSQ01000001">
    <property type="protein sequence ID" value="SOY41305.1"/>
    <property type="molecule type" value="Genomic_DNA"/>
</dbReference>
<dbReference type="SMART" id="SM00382">
    <property type="entry name" value="AAA"/>
    <property type="match status" value="1"/>
</dbReference>
<keyword evidence="4 8" id="KW-0547">Nucleotide-binding</keyword>
<evidence type="ECO:0000256" key="1">
    <source>
        <dbReference type="ARBA" id="ARBA00006583"/>
    </source>
</evidence>
<dbReference type="OrthoDB" id="9807019at2"/>
<evidence type="ECO:0000256" key="11">
    <source>
        <dbReference type="RuleBase" id="RU004227"/>
    </source>
</evidence>
<name>A0A375BC52_9BURK</name>
<feature type="region of interest" description="Disordered" evidence="12">
    <location>
        <begin position="118"/>
        <end position="140"/>
    </location>
</feature>
<dbReference type="Pfam" id="PF00308">
    <property type="entry name" value="Bac_DnaA"/>
    <property type="match status" value="1"/>
</dbReference>
<accession>A0A375BC52</accession>
<dbReference type="Gene3D" id="3.30.300.180">
    <property type="match status" value="1"/>
</dbReference>
<dbReference type="NCBIfam" id="TIGR00362">
    <property type="entry name" value="DnaA"/>
    <property type="match status" value="1"/>
</dbReference>
<dbReference type="InterPro" id="IPR001957">
    <property type="entry name" value="Chromosome_initiator_DnaA"/>
</dbReference>
<feature type="region of interest" description="Domain I, interacts with DnaA modulators" evidence="8">
    <location>
        <begin position="1"/>
        <end position="214"/>
    </location>
</feature>
<evidence type="ECO:0000256" key="8">
    <source>
        <dbReference type="HAMAP-Rule" id="MF_00377"/>
    </source>
</evidence>
<dbReference type="PANTHER" id="PTHR30050:SF2">
    <property type="entry name" value="CHROMOSOMAL REPLICATION INITIATOR PROTEIN DNAA"/>
    <property type="match status" value="1"/>
</dbReference>
<feature type="binding site" evidence="8">
    <location>
        <position position="301"/>
    </location>
    <ligand>
        <name>ATP</name>
        <dbReference type="ChEBI" id="CHEBI:30616"/>
    </ligand>
</feature>
<feature type="region of interest" description="Disordered" evidence="12">
    <location>
        <begin position="161"/>
        <end position="200"/>
    </location>
</feature>
<dbReference type="InterPro" id="IPR018312">
    <property type="entry name" value="Chromosome_initiator_DnaA_CS"/>
</dbReference>
<evidence type="ECO:0000256" key="6">
    <source>
        <dbReference type="ARBA" id="ARBA00023121"/>
    </source>
</evidence>
<comment type="caution">
    <text evidence="15">The sequence shown here is derived from an EMBL/GenBank/DDBJ whole genome shotgun (WGS) entry which is preliminary data.</text>
</comment>
<comment type="function">
    <text evidence="8 10">Plays an essential role in the initiation and regulation of chromosomal replication. ATP-DnaA binds to the origin of replication (oriC) to initiate formation of the DNA replication initiation complex once per cell cycle. Binds the DnaA box (a 9 base pair repeat at the origin) and separates the double-stranded (ds)DNA. Forms a right-handed helical filament on oriC DNA; dsDNA binds to the exterior of the filament while single-stranded (ss)DNA is stabiized in the filament's interior. The ATP-DnaA-oriC complex binds and stabilizes one strand of the AT-rich DNA unwinding element (DUE), permitting loading of DNA polymerase. After initiation quickly degrades to an ADP-DnaA complex that is not apt for DNA replication. Binds acidic phospholipids.</text>
</comment>
<dbReference type="Gene3D" id="1.10.1750.10">
    <property type="match status" value="1"/>
</dbReference>
<dbReference type="GO" id="GO:0005737">
    <property type="term" value="C:cytoplasm"/>
    <property type="evidence" value="ECO:0007669"/>
    <property type="project" value="UniProtKB-SubCell"/>
</dbReference>
<feature type="domain" description="AAA+ ATPase" evidence="13">
    <location>
        <begin position="287"/>
        <end position="421"/>
    </location>
</feature>
<feature type="binding site" evidence="8">
    <location>
        <position position="300"/>
    </location>
    <ligand>
        <name>ATP</name>
        <dbReference type="ChEBI" id="CHEBI:30616"/>
    </ligand>
</feature>
<dbReference type="FunFam" id="1.10.8.60:FF:000003">
    <property type="entry name" value="Chromosomal replication initiator protein DnaA"/>
    <property type="match status" value="1"/>
</dbReference>
<dbReference type="Gene3D" id="1.10.8.60">
    <property type="match status" value="1"/>
</dbReference>
<evidence type="ECO:0000256" key="10">
    <source>
        <dbReference type="RuleBase" id="RU000577"/>
    </source>
</evidence>
<feature type="compositionally biased region" description="Gly residues" evidence="12">
    <location>
        <begin position="176"/>
        <end position="186"/>
    </location>
</feature>